<protein>
    <recommendedName>
        <fullName evidence="1">AAA domain-containing protein</fullName>
    </recommendedName>
</protein>
<name>X1GXM4_9ZZZZ</name>
<dbReference type="InterPro" id="IPR025669">
    <property type="entry name" value="AAA_dom"/>
</dbReference>
<evidence type="ECO:0000313" key="2">
    <source>
        <dbReference type="EMBL" id="GAH49575.1"/>
    </source>
</evidence>
<evidence type="ECO:0000259" key="1">
    <source>
        <dbReference type="Pfam" id="PF13614"/>
    </source>
</evidence>
<dbReference type="AlphaFoldDB" id="X1GXM4"/>
<organism evidence="2">
    <name type="scientific">marine sediment metagenome</name>
    <dbReference type="NCBI Taxonomy" id="412755"/>
    <lineage>
        <taxon>unclassified sequences</taxon>
        <taxon>metagenomes</taxon>
        <taxon>ecological metagenomes</taxon>
    </lineage>
</organism>
<dbReference type="InterPro" id="IPR027417">
    <property type="entry name" value="P-loop_NTPase"/>
</dbReference>
<comment type="caution">
    <text evidence="2">The sequence shown here is derived from an EMBL/GenBank/DDBJ whole genome shotgun (WGS) entry which is preliminary data.</text>
</comment>
<dbReference type="PANTHER" id="PTHR13696">
    <property type="entry name" value="P-LOOP CONTAINING NUCLEOSIDE TRIPHOSPHATE HYDROLASE"/>
    <property type="match status" value="1"/>
</dbReference>
<dbReference type="SUPFAM" id="SSF52540">
    <property type="entry name" value="P-loop containing nucleoside triphosphate hydrolases"/>
    <property type="match status" value="1"/>
</dbReference>
<reference evidence="2" key="1">
    <citation type="journal article" date="2014" name="Front. Microbiol.">
        <title>High frequency of phylogenetically diverse reductive dehalogenase-homologous genes in deep subseafloor sedimentary metagenomes.</title>
        <authorList>
            <person name="Kawai M."/>
            <person name="Futagami T."/>
            <person name="Toyoda A."/>
            <person name="Takaki Y."/>
            <person name="Nishi S."/>
            <person name="Hori S."/>
            <person name="Arai W."/>
            <person name="Tsubouchi T."/>
            <person name="Morono Y."/>
            <person name="Uchiyama I."/>
            <person name="Ito T."/>
            <person name="Fujiyama A."/>
            <person name="Inagaki F."/>
            <person name="Takami H."/>
        </authorList>
    </citation>
    <scope>NUCLEOTIDE SEQUENCE</scope>
    <source>
        <strain evidence="2">Expedition CK06-06</strain>
    </source>
</reference>
<dbReference type="Gene3D" id="3.40.50.300">
    <property type="entry name" value="P-loop containing nucleotide triphosphate hydrolases"/>
    <property type="match status" value="1"/>
</dbReference>
<dbReference type="Pfam" id="PF13614">
    <property type="entry name" value="AAA_31"/>
    <property type="match status" value="1"/>
</dbReference>
<proteinExistence type="predicted"/>
<gene>
    <name evidence="2" type="ORF">S03H2_27470</name>
</gene>
<dbReference type="EMBL" id="BARU01016534">
    <property type="protein sequence ID" value="GAH49575.1"/>
    <property type="molecule type" value="Genomic_DNA"/>
</dbReference>
<feature type="domain" description="AAA" evidence="1">
    <location>
        <begin position="1"/>
        <end position="178"/>
    </location>
</feature>
<dbReference type="InterPro" id="IPR050678">
    <property type="entry name" value="DNA_Partitioning_ATPase"/>
</dbReference>
<feature type="non-terminal residue" evidence="2">
    <location>
        <position position="240"/>
    </location>
</feature>
<sequence length="240" mass="27671">MRTVCVHSYKGGTGKTTFLLNIAGILAKQEKKVLALDYDLRAPSFQSYFKMTKQSFLSQYLLEEKTLGEIIFPCKIDEKANLDLIFSSMEFLKQHSKQRDKLSRDDAKYLAKMFNLQKNIETNYDFMLIDTIPGFFYRSIDAMMISDVILLIATPSTSNVLGIAELCSNIYNVLQEETKMILIINKIEEEGVEADKEIFEENLAKLKKIGKDKFSEVVEVPYFNILSERIHAFEEQPQEE</sequence>
<accession>X1GXM4</accession>
<dbReference type="PANTHER" id="PTHR13696:SF99">
    <property type="entry name" value="COBYRINIC ACID AC-DIAMIDE SYNTHASE"/>
    <property type="match status" value="1"/>
</dbReference>